<comment type="function">
    <text evidence="2 7">Catalyzes the epimerization of the C3' and C5'positions of dTDP-6-deoxy-D-xylo-4-hexulose, forming dTDP-6-deoxy-L-lyxo-4-hexulose.</text>
</comment>
<dbReference type="GO" id="GO:0008830">
    <property type="term" value="F:dTDP-4-dehydrorhamnose 3,5-epimerase activity"/>
    <property type="evidence" value="ECO:0007669"/>
    <property type="project" value="UniProtKB-UniRule"/>
</dbReference>
<accession>A0A2H0LSF8</accession>
<dbReference type="EMBL" id="PCVY01000015">
    <property type="protein sequence ID" value="PIQ87338.1"/>
    <property type="molecule type" value="Genomic_DNA"/>
</dbReference>
<feature type="site" description="Participates in a stacking interaction with the thymidine ring of dTDP-4-oxo-6-deoxyglucose" evidence="6">
    <location>
        <position position="137"/>
    </location>
</feature>
<dbReference type="NCBIfam" id="TIGR01221">
    <property type="entry name" value="rmlC"/>
    <property type="match status" value="1"/>
</dbReference>
<evidence type="ECO:0000256" key="5">
    <source>
        <dbReference type="PIRSR" id="PIRSR600888-1"/>
    </source>
</evidence>
<dbReference type="InterPro" id="IPR000888">
    <property type="entry name" value="RmlC-like"/>
</dbReference>
<comment type="pathway">
    <text evidence="7">Carbohydrate biosynthesis; dTDP-L-rhamnose biosynthesis.</text>
</comment>
<evidence type="ECO:0000313" key="9">
    <source>
        <dbReference type="Proteomes" id="UP000230859"/>
    </source>
</evidence>
<sequence>MKFTPLKIPDVILIEPNVHGDGRGFFFESYHEKVFAEHGINDRFVQDNHSSSVKGVLRGLHYQIAPKAQAKLIRVIRGSIFDVAVDIRKDSKTFGQHVTMTLTAEKREMLYIPAGFAHGFCVLENGTEVFYKVSDFYSPADERGILWNDPKLAIPWPPLKIDYLLSERDRKHPPFLEAVHV</sequence>
<dbReference type="CDD" id="cd00438">
    <property type="entry name" value="cupin_RmlC"/>
    <property type="match status" value="1"/>
</dbReference>
<evidence type="ECO:0000256" key="1">
    <source>
        <dbReference type="ARBA" id="ARBA00001298"/>
    </source>
</evidence>
<gene>
    <name evidence="8" type="primary">rfbC</name>
    <name evidence="8" type="ORF">COV74_01220</name>
</gene>
<dbReference type="Proteomes" id="UP000230859">
    <property type="component" value="Unassembled WGS sequence"/>
</dbReference>
<dbReference type="UniPathway" id="UPA00124"/>
<dbReference type="Gene3D" id="2.60.120.10">
    <property type="entry name" value="Jelly Rolls"/>
    <property type="match status" value="1"/>
</dbReference>
<keyword evidence="7" id="KW-0413">Isomerase</keyword>
<organism evidence="8 9">
    <name type="scientific">Candidatus Abzuiibacterium crystallinum</name>
    <dbReference type="NCBI Taxonomy" id="1974748"/>
    <lineage>
        <taxon>Bacteria</taxon>
        <taxon>Pseudomonadati</taxon>
        <taxon>Candidatus Omnitrophota</taxon>
        <taxon>Candidatus Abzuiibacterium</taxon>
    </lineage>
</organism>
<dbReference type="GO" id="GO:0000271">
    <property type="term" value="P:polysaccharide biosynthetic process"/>
    <property type="evidence" value="ECO:0007669"/>
    <property type="project" value="TreeGrafter"/>
</dbReference>
<comment type="catalytic activity">
    <reaction evidence="1 7">
        <text>dTDP-4-dehydro-6-deoxy-alpha-D-glucose = dTDP-4-dehydro-beta-L-rhamnose</text>
        <dbReference type="Rhea" id="RHEA:16969"/>
        <dbReference type="ChEBI" id="CHEBI:57649"/>
        <dbReference type="ChEBI" id="CHEBI:62830"/>
        <dbReference type="EC" id="5.1.3.13"/>
    </reaction>
</comment>
<evidence type="ECO:0000256" key="2">
    <source>
        <dbReference type="ARBA" id="ARBA00001997"/>
    </source>
</evidence>
<evidence type="ECO:0000256" key="7">
    <source>
        <dbReference type="RuleBase" id="RU364069"/>
    </source>
</evidence>
<dbReference type="Pfam" id="PF00908">
    <property type="entry name" value="dTDP_sugar_isom"/>
    <property type="match status" value="1"/>
</dbReference>
<evidence type="ECO:0000256" key="3">
    <source>
        <dbReference type="ARBA" id="ARBA00012098"/>
    </source>
</evidence>
<feature type="active site" description="Proton donor" evidence="5">
    <location>
        <position position="131"/>
    </location>
</feature>
<comment type="caution">
    <text evidence="8">The sequence shown here is derived from an EMBL/GenBank/DDBJ whole genome shotgun (WGS) entry which is preliminary data.</text>
</comment>
<evidence type="ECO:0000256" key="4">
    <source>
        <dbReference type="ARBA" id="ARBA00019595"/>
    </source>
</evidence>
<comment type="subunit">
    <text evidence="7">Homodimer.</text>
</comment>
<proteinExistence type="inferred from homology"/>
<protein>
    <recommendedName>
        <fullName evidence="4 7">dTDP-4-dehydrorhamnose 3,5-epimerase</fullName>
        <ecNumber evidence="3 7">5.1.3.13</ecNumber>
    </recommendedName>
    <alternativeName>
        <fullName evidence="7">Thymidine diphospho-4-keto-rhamnose 3,5-epimerase</fullName>
    </alternativeName>
</protein>
<dbReference type="PANTHER" id="PTHR21047">
    <property type="entry name" value="DTDP-6-DEOXY-D-GLUCOSE-3,5 EPIMERASE"/>
    <property type="match status" value="1"/>
</dbReference>
<dbReference type="PANTHER" id="PTHR21047:SF2">
    <property type="entry name" value="THYMIDINE DIPHOSPHO-4-KETO-RHAMNOSE 3,5-EPIMERASE"/>
    <property type="match status" value="1"/>
</dbReference>
<evidence type="ECO:0000256" key="6">
    <source>
        <dbReference type="PIRSR" id="PIRSR600888-3"/>
    </source>
</evidence>
<comment type="similarity">
    <text evidence="7">Belongs to the dTDP-4-dehydrorhamnose 3,5-epimerase family.</text>
</comment>
<dbReference type="InterPro" id="IPR014710">
    <property type="entry name" value="RmlC-like_jellyroll"/>
</dbReference>
<dbReference type="InterPro" id="IPR011051">
    <property type="entry name" value="RmlC_Cupin_sf"/>
</dbReference>
<feature type="active site" description="Proton acceptor" evidence="5">
    <location>
        <position position="61"/>
    </location>
</feature>
<dbReference type="EC" id="5.1.3.13" evidence="3 7"/>
<evidence type="ECO:0000313" key="8">
    <source>
        <dbReference type="EMBL" id="PIQ87338.1"/>
    </source>
</evidence>
<dbReference type="SUPFAM" id="SSF51182">
    <property type="entry name" value="RmlC-like cupins"/>
    <property type="match status" value="1"/>
</dbReference>
<name>A0A2H0LSF8_9BACT</name>
<dbReference type="GO" id="GO:0019305">
    <property type="term" value="P:dTDP-rhamnose biosynthetic process"/>
    <property type="evidence" value="ECO:0007669"/>
    <property type="project" value="UniProtKB-UniRule"/>
</dbReference>
<dbReference type="AlphaFoldDB" id="A0A2H0LSF8"/>
<dbReference type="GO" id="GO:0005829">
    <property type="term" value="C:cytosol"/>
    <property type="evidence" value="ECO:0007669"/>
    <property type="project" value="TreeGrafter"/>
</dbReference>
<reference evidence="8 9" key="1">
    <citation type="submission" date="2017-09" db="EMBL/GenBank/DDBJ databases">
        <title>Depth-based differentiation of microbial function through sediment-hosted aquifers and enrichment of novel symbionts in the deep terrestrial subsurface.</title>
        <authorList>
            <person name="Probst A.J."/>
            <person name="Ladd B."/>
            <person name="Jarett J.K."/>
            <person name="Geller-Mcgrath D.E."/>
            <person name="Sieber C.M."/>
            <person name="Emerson J.B."/>
            <person name="Anantharaman K."/>
            <person name="Thomas B.C."/>
            <person name="Malmstrom R."/>
            <person name="Stieglmeier M."/>
            <person name="Klingl A."/>
            <person name="Woyke T."/>
            <person name="Ryan C.M."/>
            <person name="Banfield J.F."/>
        </authorList>
    </citation>
    <scope>NUCLEOTIDE SEQUENCE [LARGE SCALE GENOMIC DNA]</scope>
    <source>
        <strain evidence="8">CG11_big_fil_rev_8_21_14_0_20_45_26</strain>
    </source>
</reference>